<dbReference type="Pfam" id="PF01476">
    <property type="entry name" value="LysM"/>
    <property type="match status" value="1"/>
</dbReference>
<dbReference type="AlphaFoldDB" id="A0A2A2K1K5"/>
<dbReference type="SUPFAM" id="SSF54106">
    <property type="entry name" value="LysM domain"/>
    <property type="match status" value="1"/>
</dbReference>
<dbReference type="EMBL" id="LIAE01009884">
    <property type="protein sequence ID" value="PAV67763.1"/>
    <property type="molecule type" value="Genomic_DNA"/>
</dbReference>
<dbReference type="OrthoDB" id="538216at2759"/>
<dbReference type="InterPro" id="IPR045030">
    <property type="entry name" value="LYSM1-4"/>
</dbReference>
<keyword evidence="2" id="KW-0472">Membrane</keyword>
<evidence type="ECO:0000313" key="5">
    <source>
        <dbReference type="Proteomes" id="UP000218231"/>
    </source>
</evidence>
<protein>
    <recommendedName>
        <fullName evidence="3">LysM domain-containing protein</fullName>
    </recommendedName>
</protein>
<keyword evidence="2" id="KW-0812">Transmembrane</keyword>
<dbReference type="InterPro" id="IPR018392">
    <property type="entry name" value="LysM"/>
</dbReference>
<dbReference type="PANTHER" id="PTHR20932:SF13">
    <property type="entry name" value="LD36653P"/>
    <property type="match status" value="1"/>
</dbReference>
<dbReference type="PROSITE" id="PS51782">
    <property type="entry name" value="LYSM"/>
    <property type="match status" value="1"/>
</dbReference>
<evidence type="ECO:0000256" key="2">
    <source>
        <dbReference type="SAM" id="Phobius"/>
    </source>
</evidence>
<keyword evidence="2" id="KW-1133">Transmembrane helix</keyword>
<keyword evidence="5" id="KW-1185">Reference proteome</keyword>
<dbReference type="InterPro" id="IPR036779">
    <property type="entry name" value="LysM_dom_sf"/>
</dbReference>
<sequence>MDNEPVVEFAMRSRIGRTGSDGERGERRSGNGTAGSYAPEIVLVEKPIKPGDTLNKLSIQYAVNVAEIKRANNLVSDQDFLALTKIKIPLSRLRLAMVSSTSEDDEDVLDSTERTHLIDENLHTREPSVEDILRKTDTNIAQIRDALPNGHSSGSFHFVDARPPDSGYSLFFVLAAVFLIFIVVPLILTLIEEEEAVQTTHTN</sequence>
<feature type="compositionally biased region" description="Basic and acidic residues" evidence="1">
    <location>
        <begin position="20"/>
        <end position="29"/>
    </location>
</feature>
<dbReference type="CDD" id="cd00118">
    <property type="entry name" value="LysM"/>
    <property type="match status" value="1"/>
</dbReference>
<feature type="domain" description="LysM" evidence="3">
    <location>
        <begin position="44"/>
        <end position="88"/>
    </location>
</feature>
<comment type="caution">
    <text evidence="4">The sequence shown here is derived from an EMBL/GenBank/DDBJ whole genome shotgun (WGS) entry which is preliminary data.</text>
</comment>
<dbReference type="STRING" id="2018661.A0A2A2K1K5"/>
<proteinExistence type="predicted"/>
<organism evidence="4 5">
    <name type="scientific">Diploscapter pachys</name>
    <dbReference type="NCBI Taxonomy" id="2018661"/>
    <lineage>
        <taxon>Eukaryota</taxon>
        <taxon>Metazoa</taxon>
        <taxon>Ecdysozoa</taxon>
        <taxon>Nematoda</taxon>
        <taxon>Chromadorea</taxon>
        <taxon>Rhabditida</taxon>
        <taxon>Rhabditina</taxon>
        <taxon>Rhabditomorpha</taxon>
        <taxon>Rhabditoidea</taxon>
        <taxon>Rhabditidae</taxon>
        <taxon>Diploscapter</taxon>
    </lineage>
</organism>
<dbReference type="Proteomes" id="UP000218231">
    <property type="component" value="Unassembled WGS sequence"/>
</dbReference>
<feature type="transmembrane region" description="Helical" evidence="2">
    <location>
        <begin position="168"/>
        <end position="191"/>
    </location>
</feature>
<evidence type="ECO:0000256" key="1">
    <source>
        <dbReference type="SAM" id="MobiDB-lite"/>
    </source>
</evidence>
<feature type="region of interest" description="Disordered" evidence="1">
    <location>
        <begin position="10"/>
        <end position="35"/>
    </location>
</feature>
<reference evidence="4 5" key="1">
    <citation type="journal article" date="2017" name="Curr. Biol.">
        <title>Genome architecture and evolution of a unichromosomal asexual nematode.</title>
        <authorList>
            <person name="Fradin H."/>
            <person name="Zegar C."/>
            <person name="Gutwein M."/>
            <person name="Lucas J."/>
            <person name="Kovtun M."/>
            <person name="Corcoran D."/>
            <person name="Baugh L.R."/>
            <person name="Kiontke K."/>
            <person name="Gunsalus K."/>
            <person name="Fitch D.H."/>
            <person name="Piano F."/>
        </authorList>
    </citation>
    <scope>NUCLEOTIDE SEQUENCE [LARGE SCALE GENOMIC DNA]</scope>
    <source>
        <strain evidence="4">PF1309</strain>
    </source>
</reference>
<accession>A0A2A2K1K5</accession>
<dbReference type="Gene3D" id="3.10.350.10">
    <property type="entry name" value="LysM domain"/>
    <property type="match status" value="1"/>
</dbReference>
<gene>
    <name evidence="4" type="ORF">WR25_04259</name>
</gene>
<name>A0A2A2K1K5_9BILA</name>
<dbReference type="PANTHER" id="PTHR20932">
    <property type="entry name" value="LYSM AND PUTATIVE PEPTIDOGLYCAN-BINDING DOMAIN-CONTAINING PROTEIN"/>
    <property type="match status" value="1"/>
</dbReference>
<dbReference type="SMART" id="SM00257">
    <property type="entry name" value="LysM"/>
    <property type="match status" value="1"/>
</dbReference>
<evidence type="ECO:0000259" key="3">
    <source>
        <dbReference type="PROSITE" id="PS51782"/>
    </source>
</evidence>
<evidence type="ECO:0000313" key="4">
    <source>
        <dbReference type="EMBL" id="PAV67763.1"/>
    </source>
</evidence>